<sequence length="171" mass="19824">MEFYELRKVNVSAEFSEAKRIATDLLEYLSSSDIADKIKNTHQFNAKSHDIQDIFLPKCLELGMTSEKKGLFVDQTVTRLRPDYYKEIGKTGLIMEVERGKTTANNMDLLDIWKCHLCKKANYLLLVVPVYRESANGSRQKIFEHVVKRLSTFFEPENYVNVEAVFIIGYE</sequence>
<evidence type="ECO:0000313" key="2">
    <source>
        <dbReference type="Proteomes" id="UP000321504"/>
    </source>
</evidence>
<evidence type="ECO:0008006" key="3">
    <source>
        <dbReference type="Google" id="ProtNLM"/>
    </source>
</evidence>
<name>A0AA46L0N8_VIBPH</name>
<protein>
    <recommendedName>
        <fullName evidence="3">Restriction endonuclease</fullName>
    </recommendedName>
</protein>
<dbReference type="RefSeq" id="WP_133280507.1">
    <property type="nucleotide sequence ID" value="NZ_VRMQ01000017.1"/>
</dbReference>
<comment type="caution">
    <text evidence="1">The sequence shown here is derived from an EMBL/GenBank/DDBJ whole genome shotgun (WGS) entry which is preliminary data.</text>
</comment>
<reference evidence="1 2" key="1">
    <citation type="submission" date="2019-08" db="EMBL/GenBank/DDBJ databases">
        <title>Emerging of two pre-pandemic pathogenic O4:KUT lineages of Vibrio parahaemolyticus in coastal eastern China.</title>
        <authorList>
            <person name="Yu H."/>
        </authorList>
    </citation>
    <scope>NUCLEOTIDE SEQUENCE [LARGE SCALE GENOMIC DNA]</scope>
    <source>
        <strain evidence="1 2">HZ17-383</strain>
    </source>
</reference>
<accession>A0AA46L0N8</accession>
<organism evidence="1 2">
    <name type="scientific">Vibrio parahaemolyticus</name>
    <dbReference type="NCBI Taxonomy" id="670"/>
    <lineage>
        <taxon>Bacteria</taxon>
        <taxon>Pseudomonadati</taxon>
        <taxon>Pseudomonadota</taxon>
        <taxon>Gammaproteobacteria</taxon>
        <taxon>Vibrionales</taxon>
        <taxon>Vibrionaceae</taxon>
        <taxon>Vibrio</taxon>
    </lineage>
</organism>
<gene>
    <name evidence="1" type="ORF">FVP01_24435</name>
</gene>
<dbReference type="Proteomes" id="UP000321504">
    <property type="component" value="Unassembled WGS sequence"/>
</dbReference>
<proteinExistence type="predicted"/>
<evidence type="ECO:0000313" key="1">
    <source>
        <dbReference type="EMBL" id="TXN12260.1"/>
    </source>
</evidence>
<dbReference type="AlphaFoldDB" id="A0AA46L0N8"/>
<dbReference type="EMBL" id="VRMQ01000017">
    <property type="protein sequence ID" value="TXN12260.1"/>
    <property type="molecule type" value="Genomic_DNA"/>
</dbReference>